<accession>A0A151A8C6</accession>
<comment type="caution">
    <text evidence="5">The sequence shown here is derived from an EMBL/GenBank/DDBJ whole genome shotgun (WGS) entry which is preliminary data.</text>
</comment>
<dbReference type="InterPro" id="IPR031803">
    <property type="entry name" value="BAT_GAF/HTH-assoc"/>
</dbReference>
<protein>
    <submittedName>
        <fullName evidence="5">HTH DNA binding domain protein</fullName>
    </submittedName>
</protein>
<dbReference type="OrthoDB" id="194393at2157"/>
<feature type="domain" description="HTH bat-type" evidence="3">
    <location>
        <begin position="156"/>
        <end position="207"/>
    </location>
</feature>
<dbReference type="Pfam" id="PF04967">
    <property type="entry name" value="HTH_10"/>
    <property type="match status" value="1"/>
</dbReference>
<evidence type="ECO:0000313" key="5">
    <source>
        <dbReference type="EMBL" id="KYH23885.1"/>
    </source>
</evidence>
<sequence>MASIIELRLPLEQFALAHTFDVMPELHVGVERFAGQNEESTMSFVWVATGDFEAFEDALVADPSVSAFSSVADCDDECLYRIKWAEEAEAVARLVLTEDGEITAASTSGESWEFQIMCPDHSSLSKIYVCCEDYELSPTVDAIYDLGGNKGSVHGLTELQYTSLVTAKEMGYYNVPREITLTELADELEVSHQALSDRLRRAHGRLIDRALNANDRTRIESPSLEQ</sequence>
<gene>
    <name evidence="5" type="ORF">HAPAU_39640</name>
</gene>
<evidence type="ECO:0000313" key="6">
    <source>
        <dbReference type="Proteomes" id="UP000075321"/>
    </source>
</evidence>
<dbReference type="RefSeq" id="WP_066385605.1">
    <property type="nucleotide sequence ID" value="NZ_LTAZ01000017.1"/>
</dbReference>
<reference evidence="5 6" key="1">
    <citation type="submission" date="2016-02" db="EMBL/GenBank/DDBJ databases">
        <title>Genome sequence of Halalkalicoccus paucihalophilus DSM 24557.</title>
        <authorList>
            <person name="Poehlein A."/>
            <person name="Daniel R."/>
        </authorList>
    </citation>
    <scope>NUCLEOTIDE SEQUENCE [LARGE SCALE GENOMIC DNA]</scope>
    <source>
        <strain evidence="5 6">DSM 24557</strain>
    </source>
</reference>
<evidence type="ECO:0000256" key="2">
    <source>
        <dbReference type="ARBA" id="ARBA00023163"/>
    </source>
</evidence>
<dbReference type="AlphaFoldDB" id="A0A151A8C6"/>
<keyword evidence="6" id="KW-1185">Reference proteome</keyword>
<dbReference type="PANTHER" id="PTHR34236:SF1">
    <property type="entry name" value="DIMETHYL SULFOXIDE REDUCTASE TRANSCRIPTIONAL ACTIVATOR"/>
    <property type="match status" value="1"/>
</dbReference>
<dbReference type="EMBL" id="LTAZ01000017">
    <property type="protein sequence ID" value="KYH23885.1"/>
    <property type="molecule type" value="Genomic_DNA"/>
</dbReference>
<keyword evidence="1" id="KW-0805">Transcription regulation</keyword>
<proteinExistence type="predicted"/>
<dbReference type="Proteomes" id="UP000075321">
    <property type="component" value="Unassembled WGS sequence"/>
</dbReference>
<keyword evidence="2" id="KW-0804">Transcription</keyword>
<dbReference type="InterPro" id="IPR007050">
    <property type="entry name" value="HTH_bacterioopsin"/>
</dbReference>
<feature type="domain" description="Bacterioopsin transcriptional activator GAF and HTH associated" evidence="4">
    <location>
        <begin position="5"/>
        <end position="129"/>
    </location>
</feature>
<organism evidence="5 6">
    <name type="scientific">Halalkalicoccus paucihalophilus</name>
    <dbReference type="NCBI Taxonomy" id="1008153"/>
    <lineage>
        <taxon>Archaea</taxon>
        <taxon>Methanobacteriati</taxon>
        <taxon>Methanobacteriota</taxon>
        <taxon>Stenosarchaea group</taxon>
        <taxon>Halobacteria</taxon>
        <taxon>Halobacteriales</taxon>
        <taxon>Halococcaceae</taxon>
        <taxon>Halalkalicoccus</taxon>
    </lineage>
</organism>
<evidence type="ECO:0000259" key="3">
    <source>
        <dbReference type="Pfam" id="PF04967"/>
    </source>
</evidence>
<name>A0A151A8C6_9EURY</name>
<dbReference type="PANTHER" id="PTHR34236">
    <property type="entry name" value="DIMETHYL SULFOXIDE REDUCTASE TRANSCRIPTIONAL ACTIVATOR"/>
    <property type="match status" value="1"/>
</dbReference>
<evidence type="ECO:0000256" key="1">
    <source>
        <dbReference type="ARBA" id="ARBA00023015"/>
    </source>
</evidence>
<evidence type="ECO:0000259" key="4">
    <source>
        <dbReference type="Pfam" id="PF15915"/>
    </source>
</evidence>
<dbReference type="PATRIC" id="fig|1008153.3.peg.4243"/>
<dbReference type="Pfam" id="PF15915">
    <property type="entry name" value="BAT"/>
    <property type="match status" value="1"/>
</dbReference>